<accession>C7QIX4</accession>
<keyword evidence="3" id="KW-1185">Reference proteome</keyword>
<organism evidence="2 3">
    <name type="scientific">Catenulispora acidiphila (strain DSM 44928 / JCM 14897 / NBRC 102108 / NRRL B-24433 / ID139908)</name>
    <dbReference type="NCBI Taxonomy" id="479433"/>
    <lineage>
        <taxon>Bacteria</taxon>
        <taxon>Bacillati</taxon>
        <taxon>Actinomycetota</taxon>
        <taxon>Actinomycetes</taxon>
        <taxon>Catenulisporales</taxon>
        <taxon>Catenulisporaceae</taxon>
        <taxon>Catenulispora</taxon>
    </lineage>
</organism>
<dbReference type="eggNOG" id="ENOG50330CI">
    <property type="taxonomic scope" value="Bacteria"/>
</dbReference>
<sequence precursor="true">MSKDRTIPGAPPAGAVFGGGRAVAASRLPSAPRERKPALAALAVLLILAGALATMLLVTQSGHRVSVVRVGGATIAAESTLTAGEFVETSVAQDNDIKYIPWDQVGSLNKRVTYNTLVKGSLLTSDMLTDQSAVPTGVAPGSTLMGVQIKQGHYPTGQMYAGDKFTLYAQTTTPGPNGQGTTTAWAELGTVTLVTRDNAETLTATVAVPSDKVLAIANASDLMLTKTSG</sequence>
<keyword evidence="1" id="KW-0812">Transmembrane</keyword>
<evidence type="ECO:0000313" key="3">
    <source>
        <dbReference type="Proteomes" id="UP000000851"/>
    </source>
</evidence>
<keyword evidence="1" id="KW-0472">Membrane</keyword>
<keyword evidence="1" id="KW-1133">Transmembrane helix</keyword>
<dbReference type="HOGENOM" id="CLU_078491_0_0_11"/>
<protein>
    <recommendedName>
        <fullName evidence="4">SAF domain protein</fullName>
    </recommendedName>
</protein>
<proteinExistence type="predicted"/>
<reference evidence="2 3" key="1">
    <citation type="journal article" date="2009" name="Stand. Genomic Sci.">
        <title>Complete genome sequence of Catenulispora acidiphila type strain (ID 139908).</title>
        <authorList>
            <person name="Copeland A."/>
            <person name="Lapidus A."/>
            <person name="Glavina Del Rio T."/>
            <person name="Nolan M."/>
            <person name="Lucas S."/>
            <person name="Chen F."/>
            <person name="Tice H."/>
            <person name="Cheng J.F."/>
            <person name="Bruce D."/>
            <person name="Goodwin L."/>
            <person name="Pitluck S."/>
            <person name="Mikhailova N."/>
            <person name="Pati A."/>
            <person name="Ivanova N."/>
            <person name="Mavromatis K."/>
            <person name="Chen A."/>
            <person name="Palaniappan K."/>
            <person name="Chain P."/>
            <person name="Land M."/>
            <person name="Hauser L."/>
            <person name="Chang Y.J."/>
            <person name="Jeffries C.D."/>
            <person name="Chertkov O."/>
            <person name="Brettin T."/>
            <person name="Detter J.C."/>
            <person name="Han C."/>
            <person name="Ali Z."/>
            <person name="Tindall B.J."/>
            <person name="Goker M."/>
            <person name="Bristow J."/>
            <person name="Eisen J.A."/>
            <person name="Markowitz V."/>
            <person name="Hugenholtz P."/>
            <person name="Kyrpides N.C."/>
            <person name="Klenk H.P."/>
        </authorList>
    </citation>
    <scope>NUCLEOTIDE SEQUENCE [LARGE SCALE GENOMIC DNA]</scope>
    <source>
        <strain evidence="3">DSM 44928 / JCM 14897 / NBRC 102108 / NRRL B-24433 / ID139908</strain>
    </source>
</reference>
<dbReference type="EMBL" id="CP001700">
    <property type="protein sequence ID" value="ACU77024.1"/>
    <property type="molecule type" value="Genomic_DNA"/>
</dbReference>
<gene>
    <name evidence="2" type="ordered locus">Caci_8201</name>
</gene>
<evidence type="ECO:0000256" key="1">
    <source>
        <dbReference type="SAM" id="Phobius"/>
    </source>
</evidence>
<evidence type="ECO:0008006" key="4">
    <source>
        <dbReference type="Google" id="ProtNLM"/>
    </source>
</evidence>
<evidence type="ECO:0000313" key="2">
    <source>
        <dbReference type="EMBL" id="ACU77024.1"/>
    </source>
</evidence>
<name>C7QIX4_CATAD</name>
<dbReference type="InParanoid" id="C7QIX4"/>
<dbReference type="STRING" id="479433.Caci_8201"/>
<dbReference type="KEGG" id="cai:Caci_8201"/>
<feature type="transmembrane region" description="Helical" evidence="1">
    <location>
        <begin position="38"/>
        <end position="59"/>
    </location>
</feature>
<dbReference type="Proteomes" id="UP000000851">
    <property type="component" value="Chromosome"/>
</dbReference>
<dbReference type="RefSeq" id="WP_015796749.1">
    <property type="nucleotide sequence ID" value="NC_013131.1"/>
</dbReference>
<dbReference type="AlphaFoldDB" id="C7QIX4"/>
<dbReference type="OrthoDB" id="3852227at2"/>